<reference evidence="1 2" key="1">
    <citation type="submission" date="2015-04" db="EMBL/GenBank/DDBJ databases">
        <authorList>
            <person name="Syromyatnikov M.Y."/>
            <person name="Popov V.N."/>
        </authorList>
    </citation>
    <scope>NUCLEOTIDE SEQUENCE [LARGE SCALE GENOMIC DNA]</scope>
</reference>
<dbReference type="Proteomes" id="UP000183832">
    <property type="component" value="Unassembled WGS sequence"/>
</dbReference>
<evidence type="ECO:0000313" key="1">
    <source>
        <dbReference type="EMBL" id="CRK89569.1"/>
    </source>
</evidence>
<accession>A0A1J1HTR8</accession>
<proteinExistence type="predicted"/>
<gene>
    <name evidence="1" type="ORF">CLUMA_CG003360</name>
</gene>
<sequence length="60" mass="6757">MREDNLVKEPDANTIPSVVPIANEWMRKLVLIIGNQMNSNLFISSFSGESLEMGDMGWET</sequence>
<dbReference type="AlphaFoldDB" id="A0A1J1HTR8"/>
<organism evidence="1 2">
    <name type="scientific">Clunio marinus</name>
    <dbReference type="NCBI Taxonomy" id="568069"/>
    <lineage>
        <taxon>Eukaryota</taxon>
        <taxon>Metazoa</taxon>
        <taxon>Ecdysozoa</taxon>
        <taxon>Arthropoda</taxon>
        <taxon>Hexapoda</taxon>
        <taxon>Insecta</taxon>
        <taxon>Pterygota</taxon>
        <taxon>Neoptera</taxon>
        <taxon>Endopterygota</taxon>
        <taxon>Diptera</taxon>
        <taxon>Nematocera</taxon>
        <taxon>Chironomoidea</taxon>
        <taxon>Chironomidae</taxon>
        <taxon>Clunio</taxon>
    </lineage>
</organism>
<keyword evidence="2" id="KW-1185">Reference proteome</keyword>
<name>A0A1J1HTR8_9DIPT</name>
<evidence type="ECO:0000313" key="2">
    <source>
        <dbReference type="Proteomes" id="UP000183832"/>
    </source>
</evidence>
<dbReference type="EMBL" id="CVRI01000013">
    <property type="protein sequence ID" value="CRK89569.1"/>
    <property type="molecule type" value="Genomic_DNA"/>
</dbReference>
<protein>
    <submittedName>
        <fullName evidence="1">CLUMA_CG003360, isoform A</fullName>
    </submittedName>
</protein>